<reference evidence="1 2" key="1">
    <citation type="submission" date="2020-02" db="EMBL/GenBank/DDBJ databases">
        <authorList>
            <person name="Hogendoorn C."/>
        </authorList>
    </citation>
    <scope>NUCLEOTIDE SEQUENCE [LARGE SCALE GENOMIC DNA]</scope>
    <source>
        <strain evidence="1">R501</strain>
    </source>
</reference>
<name>A0A6F8ZID5_9FIRM</name>
<accession>A0A6F8ZID5</accession>
<dbReference type="KEGG" id="hfv:R50_1710"/>
<evidence type="ECO:0000313" key="2">
    <source>
        <dbReference type="Proteomes" id="UP000503399"/>
    </source>
</evidence>
<evidence type="ECO:0000313" key="1">
    <source>
        <dbReference type="EMBL" id="CAB1129211.1"/>
    </source>
</evidence>
<dbReference type="EMBL" id="LR778114">
    <property type="protein sequence ID" value="CAB1129211.1"/>
    <property type="molecule type" value="Genomic_DNA"/>
</dbReference>
<sequence>MRAMKTTGILVASGHPGLEARLRAECGPGLRTVPAWADLAQPAPAGRTPVPGVALPGLPEPEDSGRVVGPLAGRGGVVGRGAAGNWRQVLAGRPQWEVWTDRLDPGRLWAWCRAAGGGETPGLRPRRWGYWERARTPGRWACSWPWRRGRRRPTAPAWWSTPSGALGT</sequence>
<organism evidence="1 2">
    <name type="scientific">Candidatus Hydrogenisulfobacillus filiaventi</name>
    <dbReference type="NCBI Taxonomy" id="2707344"/>
    <lineage>
        <taxon>Bacteria</taxon>
        <taxon>Bacillati</taxon>
        <taxon>Bacillota</taxon>
        <taxon>Clostridia</taxon>
        <taxon>Eubacteriales</taxon>
        <taxon>Clostridiales Family XVII. Incertae Sedis</taxon>
        <taxon>Candidatus Hydrogenisulfobacillus</taxon>
    </lineage>
</organism>
<gene>
    <name evidence="1" type="ORF">R50_1710</name>
</gene>
<dbReference type="Proteomes" id="UP000503399">
    <property type="component" value="Chromosome"/>
</dbReference>
<dbReference type="AlphaFoldDB" id="A0A6F8ZID5"/>
<proteinExistence type="predicted"/>
<keyword evidence="2" id="KW-1185">Reference proteome</keyword>
<protein>
    <submittedName>
        <fullName evidence="1">Uncharacterized protein</fullName>
    </submittedName>
</protein>